<dbReference type="EMBL" id="JAMQJY010000001">
    <property type="protein sequence ID" value="MCM2675568.1"/>
    <property type="molecule type" value="Genomic_DNA"/>
</dbReference>
<dbReference type="RefSeq" id="WP_251606441.1">
    <property type="nucleotide sequence ID" value="NZ_JAMQJY010000001.1"/>
</dbReference>
<organism evidence="2 3">
    <name type="scientific">Alkalicoccobacillus plakortidis</name>
    <dbReference type="NCBI Taxonomy" id="444060"/>
    <lineage>
        <taxon>Bacteria</taxon>
        <taxon>Bacillati</taxon>
        <taxon>Bacillota</taxon>
        <taxon>Bacilli</taxon>
        <taxon>Bacillales</taxon>
        <taxon>Bacillaceae</taxon>
        <taxon>Alkalicoccobacillus</taxon>
    </lineage>
</organism>
<feature type="domain" description="P68 RBP/TagC-like beta-propeller" evidence="1">
    <location>
        <begin position="136"/>
        <end position="392"/>
    </location>
</feature>
<reference evidence="2" key="1">
    <citation type="submission" date="2022-06" db="EMBL/GenBank/DDBJ databases">
        <title>Alkalicoccobacillus porphyridii sp. nov., isolated from a marine red alga, Porphyridium purpureum and reclassification of Shouchella plakortidis and Shouchella gibsonii as Alkalicoccobacillus plakortidis comb. nov. and Alkalicoccobacillus gibsonii comb. nov.</title>
        <authorList>
            <person name="Kim K.H."/>
            <person name="Lee J.K."/>
            <person name="Han D.M."/>
            <person name="Baek J.H."/>
            <person name="Jeon C.O."/>
        </authorList>
    </citation>
    <scope>NUCLEOTIDE SEQUENCE</scope>
    <source>
        <strain evidence="2">DSM 19153</strain>
    </source>
</reference>
<sequence length="561" mass="63583">MPIKNVIQKLANSVRGEEKARYVRDSIADGMEETAKLADETEKLSKDTQFQQEVLDKKYKEQIANATDITEIKDYHVSRTTGKSFGTMGERADDNENELIVTNQTLGVLDDIEHEFDLFKYEPYFFAELVPMSASVMQWFGIDERTENLFATQVHSTTSGNNEHYVLSQMTPNGELIDYMIIKDGGHGTTVGLEWEDDVLYVWSNLNIVDGNNRVISNELVRFPYKPNTGIGSISGIERFKKFNSVYTTPTIDPAYGFITLRYSRNGRQVVELRKLSDIKEGVDNLLGEVIVSSDIDFMQGVTSDGYDMYWYSGSANGTPHQPYLAQYDFKTGQEVARKLHTFGAENNGKFIDDFREPEGVFFYTDPVTKQRALLAGITVGGMGRRRHKVYSYGQRGSINKLMQYILSNPQLYAMTKSDGSRKNIPANAKSLAEITKPGHYYLSIDDSLRLTDHPDPGNAGWFLDVLPGDRVGTVPQYLTRSTLTRKVRVFSRILNKSTASSKWEIHFKGGECEYLYPSVTRLSDIKIPDNYYMTTDDTFRLRDHPSPGDAWLVYGCPAIR</sequence>
<dbReference type="InterPro" id="IPR048799">
    <property type="entry name" value="P68_RBP_TagC-like_beta-prop"/>
</dbReference>
<evidence type="ECO:0000259" key="1">
    <source>
        <dbReference type="Pfam" id="PF21311"/>
    </source>
</evidence>
<dbReference type="Proteomes" id="UP001203665">
    <property type="component" value="Unassembled WGS sequence"/>
</dbReference>
<proteinExistence type="predicted"/>
<name>A0ABT0XJM4_9BACI</name>
<comment type="caution">
    <text evidence="2">The sequence shown here is derived from an EMBL/GenBank/DDBJ whole genome shotgun (WGS) entry which is preliminary data.</text>
</comment>
<gene>
    <name evidence="2" type="ORF">NDM98_08730</name>
</gene>
<evidence type="ECO:0000313" key="2">
    <source>
        <dbReference type="EMBL" id="MCM2675568.1"/>
    </source>
</evidence>
<accession>A0ABT0XJM4</accession>
<evidence type="ECO:0000313" key="3">
    <source>
        <dbReference type="Proteomes" id="UP001203665"/>
    </source>
</evidence>
<keyword evidence="3" id="KW-1185">Reference proteome</keyword>
<dbReference type="Pfam" id="PF21311">
    <property type="entry name" value="Phage_RBD_prop"/>
    <property type="match status" value="1"/>
</dbReference>
<protein>
    <recommendedName>
        <fullName evidence="1">P68 RBP/TagC-like beta-propeller domain-containing protein</fullName>
    </recommendedName>
</protein>